<dbReference type="EMBL" id="SMAR01000014">
    <property type="protein sequence ID" value="TCT39084.1"/>
    <property type="molecule type" value="Genomic_DNA"/>
</dbReference>
<feature type="compositionally biased region" description="Basic and acidic residues" evidence="2">
    <location>
        <begin position="832"/>
        <end position="842"/>
    </location>
</feature>
<comment type="caution">
    <text evidence="4">The sequence shown here is derived from an EMBL/GenBank/DDBJ whole genome shotgun (WGS) entry which is preliminary data.</text>
</comment>
<feature type="transmembrane region" description="Helical" evidence="3">
    <location>
        <begin position="158"/>
        <end position="177"/>
    </location>
</feature>
<name>A0A4R3NS41_9HYPH</name>
<keyword evidence="3" id="KW-1133">Transmembrane helix</keyword>
<dbReference type="AlphaFoldDB" id="A0A4R3NS41"/>
<gene>
    <name evidence="4" type="ORF">EDC90_101449</name>
</gene>
<dbReference type="InterPro" id="IPR012683">
    <property type="entry name" value="CHP02302_TM"/>
</dbReference>
<dbReference type="Pfam" id="PF13779">
    <property type="entry name" value="DUF4175"/>
    <property type="match status" value="1"/>
</dbReference>
<evidence type="ECO:0000256" key="2">
    <source>
        <dbReference type="SAM" id="MobiDB-lite"/>
    </source>
</evidence>
<feature type="coiled-coil region" evidence="1">
    <location>
        <begin position="496"/>
        <end position="584"/>
    </location>
</feature>
<feature type="region of interest" description="Disordered" evidence="2">
    <location>
        <begin position="824"/>
        <end position="848"/>
    </location>
</feature>
<dbReference type="Proteomes" id="UP000295097">
    <property type="component" value="Unassembled WGS sequence"/>
</dbReference>
<protein>
    <submittedName>
        <fullName evidence="4">Uncharacterized protein (TIGR02302 family)</fullName>
    </submittedName>
</protein>
<sequence length="848" mass="93123">MADRKKAGNRSPDAAMMRRIARKRGIVQLNLFLEALLPRLLWPACIAALFLSLSWLGVFYVLPFVLRGALGILLAISFAVSLHPLRHVRLPSRAAAERRLETLNALEHQAIGVRYDRPAGNGPEAMALWRAHQRRMAAKVRHLDSGNPFPDFSSVDPYGLRAVPVLLLFVAFLYAGASGSGRLADVFIPPEDDGDTALALRFDAWISPPAYTGKAPVYLKREMAEPVRDIPQGSVVTVRLSGRGADGDIRYQNDDGSALEPDMLTSGEMARSAEFTLDQSGVLSAADESWTITVAVDKAPTIAFKGTPKAAANGALELQYTVDDDYGVTEARAEIRPAGAIDPEAEPVYPMPSFPLNLPVRSSDDNSAMTSQNLTEHPLSGTPVTITLYAEDAAGHESQSEPLEMVMPSRSFFNLLAGAVAEQRQIFALDARNMPKAIDYSRAITLRPAETIADPTRFLLIKTAQTRMMLADDQESYRDTADYMWDIATGIEGGALSDAERRLREAQDALSRALEEGASDAEIARLMQELREAMQQYMSEMAAQMQDMPRNMSENAETLRQHDLDNMLNQLENLARSGDRAAAQQLLSELQRMMNNIQPPSSFAQNQSGQQNSEMRQQVDKLGELIQEQQRLMNETFEYDQQLRDREQWGDPIPQEGENQQSDQGGDKAPRDMTAEELRDALKQLQDRQQSLSDELKQLQQKLSELGMPPAEGFGKAGEAMDGAADSLGEGEGSAAVDGQGQALEALRQGAQQMMNSLMAQEGQGQGQGRGPNGQMGWGNQAGRDPLGRNPGSDGLDFGENVDIPDDITVQRAREILDAIRERLNQGAAPLPEEKPYLERLLDPQSQN</sequence>
<proteinExistence type="predicted"/>
<keyword evidence="3" id="KW-0812">Transmembrane</keyword>
<feature type="compositionally biased region" description="Basic and acidic residues" evidence="2">
    <location>
        <begin position="665"/>
        <end position="686"/>
    </location>
</feature>
<evidence type="ECO:0000313" key="5">
    <source>
        <dbReference type="Proteomes" id="UP000295097"/>
    </source>
</evidence>
<evidence type="ECO:0000256" key="1">
    <source>
        <dbReference type="SAM" id="Coils"/>
    </source>
</evidence>
<feature type="region of interest" description="Disordered" evidence="2">
    <location>
        <begin position="649"/>
        <end position="739"/>
    </location>
</feature>
<dbReference type="RefSeq" id="WP_245511025.1">
    <property type="nucleotide sequence ID" value="NZ_SMAR01000014.1"/>
</dbReference>
<accession>A0A4R3NS41</accession>
<feature type="compositionally biased region" description="Gly residues" evidence="2">
    <location>
        <begin position="764"/>
        <end position="777"/>
    </location>
</feature>
<evidence type="ECO:0000313" key="4">
    <source>
        <dbReference type="EMBL" id="TCT39084.1"/>
    </source>
</evidence>
<keyword evidence="3" id="KW-0472">Membrane</keyword>
<evidence type="ECO:0000256" key="3">
    <source>
        <dbReference type="SAM" id="Phobius"/>
    </source>
</evidence>
<organism evidence="4 5">
    <name type="scientific">Martelella mediterranea</name>
    <dbReference type="NCBI Taxonomy" id="293089"/>
    <lineage>
        <taxon>Bacteria</taxon>
        <taxon>Pseudomonadati</taxon>
        <taxon>Pseudomonadota</taxon>
        <taxon>Alphaproteobacteria</taxon>
        <taxon>Hyphomicrobiales</taxon>
        <taxon>Aurantimonadaceae</taxon>
        <taxon>Martelella</taxon>
    </lineage>
</organism>
<dbReference type="NCBIfam" id="TIGR02302">
    <property type="entry name" value="aProt_lowcomp"/>
    <property type="match status" value="1"/>
</dbReference>
<feature type="compositionally biased region" description="Low complexity" evidence="2">
    <location>
        <begin position="689"/>
        <end position="706"/>
    </location>
</feature>
<feature type="region of interest" description="Disordered" evidence="2">
    <location>
        <begin position="757"/>
        <end position="806"/>
    </location>
</feature>
<feature type="transmembrane region" description="Helical" evidence="3">
    <location>
        <begin position="68"/>
        <end position="85"/>
    </location>
</feature>
<feature type="compositionally biased region" description="Polar residues" evidence="2">
    <location>
        <begin position="598"/>
        <end position="616"/>
    </location>
</feature>
<keyword evidence="1" id="KW-0175">Coiled coil</keyword>
<feature type="region of interest" description="Disordered" evidence="2">
    <location>
        <begin position="598"/>
        <end position="617"/>
    </location>
</feature>
<reference evidence="4 5" key="1">
    <citation type="submission" date="2019-03" db="EMBL/GenBank/DDBJ databases">
        <title>Freshwater and sediment microbial communities from various areas in North America, analyzing microbe dynamics in response to fracking.</title>
        <authorList>
            <person name="Lamendella R."/>
        </authorList>
    </citation>
    <scope>NUCLEOTIDE SEQUENCE [LARGE SCALE GENOMIC DNA]</scope>
    <source>
        <strain evidence="4 5">175.2</strain>
    </source>
</reference>
<keyword evidence="5" id="KW-1185">Reference proteome</keyword>